<gene>
    <name evidence="2" type="ORF">GJU39_15510</name>
</gene>
<dbReference type="Proteomes" id="UP000487757">
    <property type="component" value="Unassembled WGS sequence"/>
</dbReference>
<sequence length="129" mass="15510">MKNTLRFFAFLDLISIILLGKQFWGMITHIQETPDQLVSQVKVWLTLFLFVLLFVSAIGLLMVKKIGFIAYYIQFPFRLVVWIFSVGFITYLPELLNLSEAWFNILFRICFIAEFFRLYFTVRIHRRHF</sequence>
<reference evidence="2 3" key="1">
    <citation type="submission" date="2019-11" db="EMBL/GenBank/DDBJ databases">
        <title>Pedobacter petrophilus genome.</title>
        <authorList>
            <person name="Feldbauer M.J."/>
            <person name="Newman J.D."/>
        </authorList>
    </citation>
    <scope>NUCLEOTIDE SEQUENCE [LARGE SCALE GENOMIC DNA]</scope>
    <source>
        <strain evidence="2 3">LMG 29686</strain>
    </source>
</reference>
<keyword evidence="1" id="KW-1133">Transmembrane helix</keyword>
<dbReference type="AlphaFoldDB" id="A0A7K0G290"/>
<dbReference type="RefSeq" id="WP_154281896.1">
    <property type="nucleotide sequence ID" value="NZ_JBHUJQ010000001.1"/>
</dbReference>
<keyword evidence="1" id="KW-0472">Membrane</keyword>
<evidence type="ECO:0000313" key="2">
    <source>
        <dbReference type="EMBL" id="MRX77494.1"/>
    </source>
</evidence>
<keyword evidence="3" id="KW-1185">Reference proteome</keyword>
<dbReference type="OrthoDB" id="764443at2"/>
<proteinExistence type="predicted"/>
<feature type="transmembrane region" description="Helical" evidence="1">
    <location>
        <begin position="44"/>
        <end position="63"/>
    </location>
</feature>
<evidence type="ECO:0000256" key="1">
    <source>
        <dbReference type="SAM" id="Phobius"/>
    </source>
</evidence>
<feature type="transmembrane region" description="Helical" evidence="1">
    <location>
        <begin position="7"/>
        <end position="24"/>
    </location>
</feature>
<evidence type="ECO:0000313" key="3">
    <source>
        <dbReference type="Proteomes" id="UP000487757"/>
    </source>
</evidence>
<feature type="transmembrane region" description="Helical" evidence="1">
    <location>
        <begin position="75"/>
        <end position="95"/>
    </location>
</feature>
<protein>
    <submittedName>
        <fullName evidence="2">Uncharacterized protein</fullName>
    </submittedName>
</protein>
<organism evidence="2 3">
    <name type="scientific">Pedobacter petrophilus</name>
    <dbReference type="NCBI Taxonomy" id="1908241"/>
    <lineage>
        <taxon>Bacteria</taxon>
        <taxon>Pseudomonadati</taxon>
        <taxon>Bacteroidota</taxon>
        <taxon>Sphingobacteriia</taxon>
        <taxon>Sphingobacteriales</taxon>
        <taxon>Sphingobacteriaceae</taxon>
        <taxon>Pedobacter</taxon>
    </lineage>
</organism>
<feature type="transmembrane region" description="Helical" evidence="1">
    <location>
        <begin position="101"/>
        <end position="120"/>
    </location>
</feature>
<keyword evidence="1" id="KW-0812">Transmembrane</keyword>
<accession>A0A7K0G290</accession>
<name>A0A7K0G290_9SPHI</name>
<comment type="caution">
    <text evidence="2">The sequence shown here is derived from an EMBL/GenBank/DDBJ whole genome shotgun (WGS) entry which is preliminary data.</text>
</comment>
<dbReference type="EMBL" id="WKKH01000026">
    <property type="protein sequence ID" value="MRX77494.1"/>
    <property type="molecule type" value="Genomic_DNA"/>
</dbReference>